<dbReference type="EMBL" id="JANPWB010000003">
    <property type="protein sequence ID" value="KAJ1204457.1"/>
    <property type="molecule type" value="Genomic_DNA"/>
</dbReference>
<name>A0AAV7VSK7_PLEWA</name>
<dbReference type="Proteomes" id="UP001066276">
    <property type="component" value="Chromosome 2_1"/>
</dbReference>
<organism evidence="1 2">
    <name type="scientific">Pleurodeles waltl</name>
    <name type="common">Iberian ribbed newt</name>
    <dbReference type="NCBI Taxonomy" id="8319"/>
    <lineage>
        <taxon>Eukaryota</taxon>
        <taxon>Metazoa</taxon>
        <taxon>Chordata</taxon>
        <taxon>Craniata</taxon>
        <taxon>Vertebrata</taxon>
        <taxon>Euteleostomi</taxon>
        <taxon>Amphibia</taxon>
        <taxon>Batrachia</taxon>
        <taxon>Caudata</taxon>
        <taxon>Salamandroidea</taxon>
        <taxon>Salamandridae</taxon>
        <taxon>Pleurodelinae</taxon>
        <taxon>Pleurodeles</taxon>
    </lineage>
</organism>
<keyword evidence="2" id="KW-1185">Reference proteome</keyword>
<proteinExistence type="predicted"/>
<comment type="caution">
    <text evidence="1">The sequence shown here is derived from an EMBL/GenBank/DDBJ whole genome shotgun (WGS) entry which is preliminary data.</text>
</comment>
<dbReference type="AlphaFoldDB" id="A0AAV7VSK7"/>
<gene>
    <name evidence="1" type="ORF">NDU88_008235</name>
</gene>
<evidence type="ECO:0000313" key="1">
    <source>
        <dbReference type="EMBL" id="KAJ1204457.1"/>
    </source>
</evidence>
<accession>A0AAV7VSK7</accession>
<evidence type="ECO:0000313" key="2">
    <source>
        <dbReference type="Proteomes" id="UP001066276"/>
    </source>
</evidence>
<reference evidence="1" key="1">
    <citation type="journal article" date="2022" name="bioRxiv">
        <title>Sequencing and chromosome-scale assembly of the giantPleurodeles waltlgenome.</title>
        <authorList>
            <person name="Brown T."/>
            <person name="Elewa A."/>
            <person name="Iarovenko S."/>
            <person name="Subramanian E."/>
            <person name="Araus A.J."/>
            <person name="Petzold A."/>
            <person name="Susuki M."/>
            <person name="Suzuki K.-i.T."/>
            <person name="Hayashi T."/>
            <person name="Toyoda A."/>
            <person name="Oliveira C."/>
            <person name="Osipova E."/>
            <person name="Leigh N.D."/>
            <person name="Simon A."/>
            <person name="Yun M.H."/>
        </authorList>
    </citation>
    <scope>NUCLEOTIDE SEQUENCE</scope>
    <source>
        <strain evidence="1">20211129_DDA</strain>
        <tissue evidence="1">Liver</tissue>
    </source>
</reference>
<protein>
    <submittedName>
        <fullName evidence="1">Uncharacterized protein</fullName>
    </submittedName>
</protein>
<sequence length="155" mass="16972">MMVCASPAYSCKKYKQKSASSRHVIFSPERCLYDDCVFDDGILAACKRVVLHGRLRLPHCTGMSSRQRVGSRGRGVLGKSAVRRVSYLGARFLDAHACYDAGMEVEEGLGDESRQAVGIPDSLEERPLGRASKMATPIKFVEPIVISDSDEDMSA</sequence>